<keyword evidence="1" id="KW-1133">Transmembrane helix</keyword>
<dbReference type="InterPro" id="IPR002798">
    <property type="entry name" value="SpoIIM-like"/>
</dbReference>
<dbReference type="AlphaFoldDB" id="A0A346Y1X1"/>
<name>A0A346Y1X1_9ACTN</name>
<feature type="transmembrane region" description="Helical" evidence="1">
    <location>
        <begin position="167"/>
        <end position="188"/>
    </location>
</feature>
<feature type="transmembrane region" description="Helical" evidence="1">
    <location>
        <begin position="195"/>
        <end position="215"/>
    </location>
</feature>
<organism evidence="2 3">
    <name type="scientific">Euzebya pacifica</name>
    <dbReference type="NCBI Taxonomy" id="1608957"/>
    <lineage>
        <taxon>Bacteria</taxon>
        <taxon>Bacillati</taxon>
        <taxon>Actinomycetota</taxon>
        <taxon>Nitriliruptoria</taxon>
        <taxon>Euzebyales</taxon>
    </lineage>
</organism>
<proteinExistence type="predicted"/>
<feature type="transmembrane region" description="Helical" evidence="1">
    <location>
        <begin position="102"/>
        <end position="121"/>
    </location>
</feature>
<dbReference type="Proteomes" id="UP000264006">
    <property type="component" value="Chromosome"/>
</dbReference>
<dbReference type="RefSeq" id="WP_114592808.1">
    <property type="nucleotide sequence ID" value="NZ_CP031165.1"/>
</dbReference>
<dbReference type="KEGG" id="euz:DVS28_a3796"/>
<gene>
    <name evidence="2" type="ORF">DVS28_a3796</name>
</gene>
<keyword evidence="1" id="KW-0472">Membrane</keyword>
<reference evidence="2 3" key="1">
    <citation type="submission" date="2018-09" db="EMBL/GenBank/DDBJ databases">
        <title>Complete genome sequence of Euzebya sp. DY32-46 isolated from seawater of Pacific Ocean.</title>
        <authorList>
            <person name="Xu L."/>
            <person name="Wu Y.-H."/>
            <person name="Xu X.-W."/>
        </authorList>
    </citation>
    <scope>NUCLEOTIDE SEQUENCE [LARGE SCALE GENOMIC DNA]</scope>
    <source>
        <strain evidence="2 3">DY32-46</strain>
    </source>
</reference>
<dbReference type="EMBL" id="CP031165">
    <property type="protein sequence ID" value="AXV08468.1"/>
    <property type="molecule type" value="Genomic_DNA"/>
</dbReference>
<keyword evidence="1" id="KW-0812">Transmembrane</keyword>
<evidence type="ECO:0000313" key="2">
    <source>
        <dbReference type="EMBL" id="AXV08468.1"/>
    </source>
</evidence>
<feature type="transmembrane region" description="Helical" evidence="1">
    <location>
        <begin position="288"/>
        <end position="308"/>
    </location>
</feature>
<dbReference type="OrthoDB" id="5243448at2"/>
<dbReference type="Pfam" id="PF01944">
    <property type="entry name" value="SpoIIM"/>
    <property type="match status" value="1"/>
</dbReference>
<feature type="transmembrane region" description="Helical" evidence="1">
    <location>
        <begin position="262"/>
        <end position="282"/>
    </location>
</feature>
<keyword evidence="3" id="KW-1185">Reference proteome</keyword>
<evidence type="ECO:0000256" key="1">
    <source>
        <dbReference type="SAM" id="Phobius"/>
    </source>
</evidence>
<protein>
    <submittedName>
        <fullName evidence="2">Putative membrane protein</fullName>
    </submittedName>
</protein>
<accession>A0A346Y1X1</accession>
<evidence type="ECO:0000313" key="3">
    <source>
        <dbReference type="Proteomes" id="UP000264006"/>
    </source>
</evidence>
<dbReference type="PANTHER" id="PTHR35337">
    <property type="entry name" value="SLR1478 PROTEIN"/>
    <property type="match status" value="1"/>
</dbReference>
<feature type="transmembrane region" description="Helical" evidence="1">
    <location>
        <begin position="221"/>
        <end position="241"/>
    </location>
</feature>
<sequence>MNLDRFVAAHAPMWERLDEAARRDPASMSASEIRQLVGDYQRTATHLSTARTTLRDPELTLRLSQLVARAGATVHGTRPRSWQLVARFFTETFPAAMWHQRWPIGVASSIFLVVAFGLGAWTATSPAALDAAIPPAVQDALIAGDFVEYYSDRPSGQFFAEVGFNNIQVGFGAFAGGILACLPTVLLLGLNAANVGFAGGLFHANGVAEVFWGFITPHGLLELTAIFVAAGTGLALGWSWIDPGDRRRAESLQDQASRAITIVGGLIVVFGVAALIEGFVTGAPLPTWLRVGVGVLAEGAFLAFAWVYGRQAASRGLTGTLRQAERATWESVTRPATI</sequence>
<dbReference type="PANTHER" id="PTHR35337:SF1">
    <property type="entry name" value="SLR1478 PROTEIN"/>
    <property type="match status" value="1"/>
</dbReference>